<protein>
    <submittedName>
        <fullName evidence="6">Acyltransferase domain-containing protein</fullName>
    </submittedName>
</protein>
<dbReference type="Pfam" id="PF02801">
    <property type="entry name" value="Ketoacyl-synt_C"/>
    <property type="match status" value="1"/>
</dbReference>
<dbReference type="Pfam" id="PF00109">
    <property type="entry name" value="ketoacyl-synt"/>
    <property type="match status" value="1"/>
</dbReference>
<name>A0A848CNH2_ANEAE</name>
<dbReference type="SMART" id="SM00823">
    <property type="entry name" value="PKS_PP"/>
    <property type="match status" value="1"/>
</dbReference>
<organism evidence="6 7">
    <name type="scientific">Aneurinibacillus aneurinilyticus</name>
    <name type="common">Bacillus aneurinolyticus</name>
    <dbReference type="NCBI Taxonomy" id="1391"/>
    <lineage>
        <taxon>Bacteria</taxon>
        <taxon>Bacillati</taxon>
        <taxon>Bacillota</taxon>
        <taxon>Bacilli</taxon>
        <taxon>Bacillales</taxon>
        <taxon>Paenibacillaceae</taxon>
        <taxon>Aneurinibacillus group</taxon>
        <taxon>Aneurinibacillus</taxon>
    </lineage>
</organism>
<dbReference type="InterPro" id="IPR014043">
    <property type="entry name" value="Acyl_transferase_dom"/>
</dbReference>
<dbReference type="PANTHER" id="PTHR43775:SF37">
    <property type="entry name" value="SI:DKEY-61P9.11"/>
    <property type="match status" value="1"/>
</dbReference>
<dbReference type="SUPFAM" id="SSF47336">
    <property type="entry name" value="ACP-like"/>
    <property type="match status" value="1"/>
</dbReference>
<dbReference type="GO" id="GO:0006633">
    <property type="term" value="P:fatty acid biosynthetic process"/>
    <property type="evidence" value="ECO:0007669"/>
    <property type="project" value="TreeGrafter"/>
</dbReference>
<dbReference type="InterPro" id="IPR016035">
    <property type="entry name" value="Acyl_Trfase/lysoPLipase"/>
</dbReference>
<proteinExistence type="predicted"/>
<dbReference type="InterPro" id="IPR001227">
    <property type="entry name" value="Ac_transferase_dom_sf"/>
</dbReference>
<keyword evidence="6" id="KW-0012">Acyltransferase</keyword>
<dbReference type="CDD" id="cd00833">
    <property type="entry name" value="PKS"/>
    <property type="match status" value="1"/>
</dbReference>
<comment type="caution">
    <text evidence="6">The sequence shown here is derived from an EMBL/GenBank/DDBJ whole genome shotgun (WGS) entry which is preliminary data.</text>
</comment>
<evidence type="ECO:0000256" key="1">
    <source>
        <dbReference type="ARBA" id="ARBA00022450"/>
    </source>
</evidence>
<dbReference type="AlphaFoldDB" id="A0A848CNH2"/>
<dbReference type="PROSITE" id="PS50075">
    <property type="entry name" value="CARRIER"/>
    <property type="match status" value="1"/>
</dbReference>
<dbReference type="SMART" id="SM00825">
    <property type="entry name" value="PKS_KS"/>
    <property type="match status" value="1"/>
</dbReference>
<dbReference type="Proteomes" id="UP000561326">
    <property type="component" value="Unassembled WGS sequence"/>
</dbReference>
<dbReference type="InterPro" id="IPR020841">
    <property type="entry name" value="PKS_Beta-ketoAc_synthase_dom"/>
</dbReference>
<evidence type="ECO:0000256" key="2">
    <source>
        <dbReference type="ARBA" id="ARBA00022553"/>
    </source>
</evidence>
<dbReference type="SUPFAM" id="SSF52151">
    <property type="entry name" value="FabD/lysophospholipase-like"/>
    <property type="match status" value="1"/>
</dbReference>
<dbReference type="Gene3D" id="1.10.1200.10">
    <property type="entry name" value="ACP-like"/>
    <property type="match status" value="1"/>
</dbReference>
<evidence type="ECO:0000259" key="4">
    <source>
        <dbReference type="PROSITE" id="PS50075"/>
    </source>
</evidence>
<keyword evidence="2" id="KW-0597">Phosphoprotein</keyword>
<dbReference type="InterPro" id="IPR009081">
    <property type="entry name" value="PP-bd_ACP"/>
</dbReference>
<dbReference type="GO" id="GO:0031177">
    <property type="term" value="F:phosphopantetheine binding"/>
    <property type="evidence" value="ECO:0007669"/>
    <property type="project" value="InterPro"/>
</dbReference>
<dbReference type="SUPFAM" id="SSF55048">
    <property type="entry name" value="Probable ACP-binding domain of malonyl-CoA ACP transacylase"/>
    <property type="match status" value="1"/>
</dbReference>
<dbReference type="InterPro" id="IPR020806">
    <property type="entry name" value="PKS_PP-bd"/>
</dbReference>
<dbReference type="EMBL" id="JABAGO010000020">
    <property type="protein sequence ID" value="NME98924.1"/>
    <property type="molecule type" value="Genomic_DNA"/>
</dbReference>
<evidence type="ECO:0000313" key="7">
    <source>
        <dbReference type="Proteomes" id="UP000561326"/>
    </source>
</evidence>
<dbReference type="GO" id="GO:0004312">
    <property type="term" value="F:fatty acid synthase activity"/>
    <property type="evidence" value="ECO:0007669"/>
    <property type="project" value="TreeGrafter"/>
</dbReference>
<accession>A0A848CNH2</accession>
<gene>
    <name evidence="6" type="ORF">HF838_11685</name>
</gene>
<dbReference type="PROSITE" id="PS52004">
    <property type="entry name" value="KS3_2"/>
    <property type="match status" value="1"/>
</dbReference>
<dbReference type="InterPro" id="IPR050091">
    <property type="entry name" value="PKS_NRPS_Biosynth_Enz"/>
</dbReference>
<sequence>MNGDTEWQAGEQESMDEGRDWDIAVIGMAGRFPGSESVRTLWDLICQGKDSIVRWQMPNMKADDKQTVSAFGKLRNLEWFAADFFNIPEREALWMDPQQRFLLECVYEALEDAGYMKDEWQETIGLFCGADDFTYVMENMYAYPIHPHDRAKMRLFGESSLTAKVSYKLNLQGPSIALRTACSTSLTTVHIACQSLLNYECDLAVAGGVSITPYQDDGYSPVEGTLSPDGYTRPFDKNGQGCVPGNGIGLVVLKRLKEAILDRDHIYAVIKGSAVNHDGMDKAGYAAPSVQGQMRVIRNALEMSDVKPEDIEYLECHGTATPLGDAVEIKALKQVYGENRYAGANCYIGSVKGNIGHLNTAAGAAGLIKAIWAVKEGILPPSLHCTEPHPELADSTFRVNTHLQQWPKQHHRRKAGVSSFGLGGNNAHVVLEQAPDVPREDIVVEGPHLYVASAKTPQELAAVGRQLKDYADSHDNLRSDDVAYTLQAGRQHHSYRTFAVAQDVKQGLVHIAQESAKSSLTPVSKDGLDVVFLFPGAGTNAVGQGAGLYKNQAVFREEMNRCLEIASRIHDTDYEAMLFGNKQAVCSDLQLAEQFVFHLSVSYSLAKMWMAFGFHPSAVIGHSFGEYVAACVSGLLTLEDAIHISITRGELFQSLSKGRMLSVSLEQERLNPFLREGVSIAAVNANDRLLLSGEERAIRQLEQELSKERISSILLPAQRAGHSPLVDPIIPALEHAFESVTFGSMNIPIISTLTGTWAVEGEMATTSYWSKQTREPVRFAQALQSWKEWSQRPFVCIEAGSGEQLGQLARKQLDRRTTLAVASIPADTEPAMEWHHLLYSVGRLWQKGAPIRWEELYGQSKPFRVSLPTYPFTRKKYWKRPTVPRFDSVDNKGENWKEQATSHHRCSQEEFVYQDQDKLQAKIETGQSSGQEAAPLDYRNDIERDLVRIFHDLTGRIPSGLDEPLLIEGLDSLAYLELGAAIRKRYSVSISLKDLYELETITAISDYLVTQVNSGDDIKQTNKAQPIAAAARGNKTWNDLLSELDK</sequence>
<dbReference type="InterPro" id="IPR014030">
    <property type="entry name" value="Ketoacyl_synth_N"/>
</dbReference>
<dbReference type="InterPro" id="IPR016036">
    <property type="entry name" value="Malonyl_transacylase_ACP-bd"/>
</dbReference>
<dbReference type="InterPro" id="IPR016039">
    <property type="entry name" value="Thiolase-like"/>
</dbReference>
<keyword evidence="1" id="KW-0596">Phosphopantetheine</keyword>
<dbReference type="SMART" id="SM00827">
    <property type="entry name" value="PKS_AT"/>
    <property type="match status" value="1"/>
</dbReference>
<dbReference type="Pfam" id="PF00550">
    <property type="entry name" value="PP-binding"/>
    <property type="match status" value="1"/>
</dbReference>
<reference evidence="6 7" key="1">
    <citation type="submission" date="2020-04" db="EMBL/GenBank/DDBJ databases">
        <authorList>
            <person name="Hitch T.C.A."/>
            <person name="Wylensek D."/>
            <person name="Clavel T."/>
        </authorList>
    </citation>
    <scope>NUCLEOTIDE SEQUENCE [LARGE SCALE GENOMIC DNA]</scope>
    <source>
        <strain evidence="6 7">WB01_D5_05</strain>
    </source>
</reference>
<dbReference type="Pfam" id="PF16197">
    <property type="entry name" value="KAsynt_C_assoc"/>
    <property type="match status" value="1"/>
</dbReference>
<dbReference type="PANTHER" id="PTHR43775">
    <property type="entry name" value="FATTY ACID SYNTHASE"/>
    <property type="match status" value="1"/>
</dbReference>
<evidence type="ECO:0000313" key="6">
    <source>
        <dbReference type="EMBL" id="NME98924.1"/>
    </source>
</evidence>
<evidence type="ECO:0000259" key="5">
    <source>
        <dbReference type="PROSITE" id="PS52004"/>
    </source>
</evidence>
<dbReference type="Gene3D" id="3.30.70.3290">
    <property type="match status" value="1"/>
</dbReference>
<feature type="domain" description="Carrier" evidence="4">
    <location>
        <begin position="937"/>
        <end position="1012"/>
    </location>
</feature>
<dbReference type="InterPro" id="IPR014031">
    <property type="entry name" value="Ketoacyl_synth_C"/>
</dbReference>
<dbReference type="InterPro" id="IPR032821">
    <property type="entry name" value="PKS_assoc"/>
</dbReference>
<dbReference type="Gene3D" id="3.40.366.10">
    <property type="entry name" value="Malonyl-Coenzyme A Acyl Carrier Protein, domain 2"/>
    <property type="match status" value="1"/>
</dbReference>
<evidence type="ECO:0000256" key="3">
    <source>
        <dbReference type="ARBA" id="ARBA00022679"/>
    </source>
</evidence>
<dbReference type="RefSeq" id="WP_168975313.1">
    <property type="nucleotide sequence ID" value="NZ_JABAGO010000020.1"/>
</dbReference>
<dbReference type="Pfam" id="PF00698">
    <property type="entry name" value="Acyl_transf_1"/>
    <property type="match status" value="1"/>
</dbReference>
<feature type="domain" description="Ketosynthase family 3 (KS3)" evidence="5">
    <location>
        <begin position="20"/>
        <end position="433"/>
    </location>
</feature>
<dbReference type="InterPro" id="IPR036736">
    <property type="entry name" value="ACP-like_sf"/>
</dbReference>
<dbReference type="Gene3D" id="3.30.70.250">
    <property type="entry name" value="Malonyl-CoA ACP transacylase, ACP-binding"/>
    <property type="match status" value="1"/>
</dbReference>
<keyword evidence="3 6" id="KW-0808">Transferase</keyword>
<dbReference type="SUPFAM" id="SSF53901">
    <property type="entry name" value="Thiolase-like"/>
    <property type="match status" value="1"/>
</dbReference>
<dbReference type="Gene3D" id="3.40.47.10">
    <property type="match status" value="1"/>
</dbReference>